<reference evidence="1 2" key="1">
    <citation type="journal article" date="2006" name="Proc. Natl. Acad. Sci. U.S.A.">
        <title>Comparative genomics of the lactic acid bacteria.</title>
        <authorList>
            <person name="Makarova K."/>
            <person name="Slesarev A."/>
            <person name="Wolf Y."/>
            <person name="Sorokin A."/>
            <person name="Mirkin B."/>
            <person name="Koonin E."/>
            <person name="Pavlov A."/>
            <person name="Pavlova N."/>
            <person name="Karamychev V."/>
            <person name="Polouchine N."/>
            <person name="Shakhova V."/>
            <person name="Grigoriev I."/>
            <person name="Lou Y."/>
            <person name="Rohksar D."/>
            <person name="Lucas S."/>
            <person name="Huang K."/>
            <person name="Goodstein D.M."/>
            <person name="Hawkins T."/>
            <person name="Plengvidhya V."/>
            <person name="Welker D."/>
            <person name="Hughes J."/>
            <person name="Goh Y."/>
            <person name="Benson A."/>
            <person name="Baldwin K."/>
            <person name="Lee J.H."/>
            <person name="Diaz-Muniz I."/>
            <person name="Dosti B."/>
            <person name="Smeianov V."/>
            <person name="Wechter W."/>
            <person name="Barabote R."/>
            <person name="Lorca G."/>
            <person name="Altermann E."/>
            <person name="Barrangou R."/>
            <person name="Ganesan B."/>
            <person name="Xie Y."/>
            <person name="Rawsthorne H."/>
            <person name="Tamir D."/>
            <person name="Parker C."/>
            <person name="Breidt F."/>
            <person name="Broadbent J."/>
            <person name="Hutkins R."/>
            <person name="O'Sullivan D."/>
            <person name="Steele J."/>
            <person name="Unlu G."/>
            <person name="Saier M."/>
            <person name="Klaenhammer T."/>
            <person name="Richardson P."/>
            <person name="Kozyavkin S."/>
            <person name="Weimer B."/>
            <person name="Mills D."/>
        </authorList>
    </citation>
    <scope>NUCLEOTIDE SEQUENCE [LARGE SCALE GENOMIC DNA]</scope>
    <source>
        <strain evidence="2">ATCC 25745 / CCUG 21536 / LMG 10740 / 183-1w</strain>
    </source>
</reference>
<sequence length="23" mass="2616">MVSEILEVELTSKDIRGQVQLDI</sequence>
<gene>
    <name evidence="1" type="ordered locus">PEPE_0851</name>
</gene>
<evidence type="ECO:0000313" key="1">
    <source>
        <dbReference type="EMBL" id="ABJ67911.1"/>
    </source>
</evidence>
<dbReference type="HOGENOM" id="CLU_3423021_0_0_9"/>
<evidence type="ECO:0000313" key="2">
    <source>
        <dbReference type="Proteomes" id="UP000000773"/>
    </source>
</evidence>
<dbReference type="AlphaFoldDB" id="Q03FW1"/>
<accession>Q03FW1</accession>
<dbReference type="Proteomes" id="UP000000773">
    <property type="component" value="Chromosome"/>
</dbReference>
<proteinExistence type="predicted"/>
<dbReference type="KEGG" id="ppe:PEPE_0851"/>
<dbReference type="EMBL" id="CP000422">
    <property type="protein sequence ID" value="ABJ67911.1"/>
    <property type="molecule type" value="Genomic_DNA"/>
</dbReference>
<protein>
    <submittedName>
        <fullName evidence="1">Uncharacterized protein</fullName>
    </submittedName>
</protein>
<organism evidence="1 2">
    <name type="scientific">Pediococcus pentosaceus (strain ATCC 25745 / CCUG 21536 / LMG 10740 / 183-1w)</name>
    <dbReference type="NCBI Taxonomy" id="278197"/>
    <lineage>
        <taxon>Bacteria</taxon>
        <taxon>Bacillati</taxon>
        <taxon>Bacillota</taxon>
        <taxon>Bacilli</taxon>
        <taxon>Lactobacillales</taxon>
        <taxon>Lactobacillaceae</taxon>
        <taxon>Pediococcus</taxon>
    </lineage>
</organism>
<name>Q03FW1_PEDPA</name>